<keyword evidence="1" id="KW-0732">Signal</keyword>
<evidence type="ECO:0000313" key="2">
    <source>
        <dbReference type="EMBL" id="CAA9434437.1"/>
    </source>
</evidence>
<evidence type="ECO:0000256" key="1">
    <source>
        <dbReference type="SAM" id="SignalP"/>
    </source>
</evidence>
<accession>A0A6J4Q6S0</accession>
<feature type="signal peptide" evidence="1">
    <location>
        <begin position="1"/>
        <end position="23"/>
    </location>
</feature>
<feature type="chain" id="PRO_5026775189" evidence="1">
    <location>
        <begin position="24"/>
        <end position="111"/>
    </location>
</feature>
<protein>
    <submittedName>
        <fullName evidence="2">Uncharacterized protein</fullName>
    </submittedName>
</protein>
<dbReference type="EMBL" id="CADCUX010000607">
    <property type="protein sequence ID" value="CAA9434437.1"/>
    <property type="molecule type" value="Genomic_DNA"/>
</dbReference>
<name>A0A6J4Q6S0_9BURK</name>
<gene>
    <name evidence="2" type="ORF">AVDCRST_MAG51-2853</name>
</gene>
<sequence length="111" mass="11262">MPRILRTTLAAIAFLIGTYPALAADAPRAQPANATVAPVLMHANLVGAPATPGAERLPAQPATLHAGIAGEQPAAAAQEQSERHTTTTAALLAALALMAGIALRRWGADAR</sequence>
<reference evidence="2" key="1">
    <citation type="submission" date="2020-02" db="EMBL/GenBank/DDBJ databases">
        <authorList>
            <person name="Meier V. D."/>
        </authorList>
    </citation>
    <scope>NUCLEOTIDE SEQUENCE</scope>
    <source>
        <strain evidence="2">AVDCRST_MAG51</strain>
    </source>
</reference>
<organism evidence="2">
    <name type="scientific">uncultured Ramlibacter sp</name>
    <dbReference type="NCBI Taxonomy" id="260755"/>
    <lineage>
        <taxon>Bacteria</taxon>
        <taxon>Pseudomonadati</taxon>
        <taxon>Pseudomonadota</taxon>
        <taxon>Betaproteobacteria</taxon>
        <taxon>Burkholderiales</taxon>
        <taxon>Comamonadaceae</taxon>
        <taxon>Ramlibacter</taxon>
        <taxon>environmental samples</taxon>
    </lineage>
</organism>
<proteinExistence type="predicted"/>
<dbReference type="AlphaFoldDB" id="A0A6J4Q6S0"/>